<feature type="binding site" evidence="2">
    <location>
        <position position="92"/>
    </location>
    <ligand>
        <name>Mg(2+)</name>
        <dbReference type="ChEBI" id="CHEBI:18420"/>
    </ligand>
</feature>
<sequence length="195" mass="21507">MNIFVTGTDTGVGKTFVSGLLCMRFGYTYFKPIQTGAELDSKVVQEVFDVNIYPEVYRYSAPLSPHIAAAMENDEIDINKISLPYGKGLIIEGAGGLMVPINKKHFIIDLIKHLGTPVILVSRTEIGTINHTLLSIDALRKRGIEVLGVVLNGNANKHNADSIKFYGNVRILAEIPKLDVITYRSLQSISKTFKI</sequence>
<feature type="binding site" evidence="2">
    <location>
        <position position="40"/>
    </location>
    <ligand>
        <name>Mg(2+)</name>
        <dbReference type="ChEBI" id="CHEBI:18420"/>
    </ligand>
</feature>
<dbReference type="InterPro" id="IPR004472">
    <property type="entry name" value="DTB_synth_BioD"/>
</dbReference>
<comment type="subcellular location">
    <subcellularLocation>
        <location evidence="2">Cytoplasm</location>
    </subcellularLocation>
</comment>
<dbReference type="HAMAP" id="MF_00336">
    <property type="entry name" value="BioD"/>
    <property type="match status" value="1"/>
</dbReference>
<feature type="active site" evidence="2">
    <location>
        <position position="31"/>
    </location>
</feature>
<dbReference type="Pfam" id="PF13500">
    <property type="entry name" value="AAA_26"/>
    <property type="match status" value="1"/>
</dbReference>
<protein>
    <recommendedName>
        <fullName evidence="2">ATP-dependent dethiobiotin synthetase BioD</fullName>
        <ecNumber evidence="2">6.3.3.3</ecNumber>
    </recommendedName>
    <alternativeName>
        <fullName evidence="2">DTB synthetase</fullName>
        <shortName evidence="2">DTBS</shortName>
    </alternativeName>
    <alternativeName>
        <fullName evidence="2">Dethiobiotin synthase</fullName>
    </alternativeName>
</protein>
<feature type="binding site" evidence="2">
    <location>
        <begin position="92"/>
        <end position="95"/>
    </location>
    <ligand>
        <name>ATP</name>
        <dbReference type="ChEBI" id="CHEBI:30616"/>
    </ligand>
</feature>
<name>A0ABU5L951_9RICK</name>
<dbReference type="PANTHER" id="PTHR43210:SF5">
    <property type="entry name" value="DETHIOBIOTIN SYNTHETASE"/>
    <property type="match status" value="1"/>
</dbReference>
<keyword evidence="2" id="KW-0479">Metal-binding</keyword>
<dbReference type="PANTHER" id="PTHR43210">
    <property type="entry name" value="DETHIOBIOTIN SYNTHETASE"/>
    <property type="match status" value="1"/>
</dbReference>
<evidence type="ECO:0000256" key="1">
    <source>
        <dbReference type="ARBA" id="ARBA00022756"/>
    </source>
</evidence>
<comment type="function">
    <text evidence="2">Catalyzes a mechanistically unusual reaction, the ATP-dependent insertion of CO2 between the N7 and N8 nitrogen atoms of 7,8-diaminopelargonic acid (DAPA, also called 7,8-diammoniononanoate) to form a ureido ring.</text>
</comment>
<feature type="binding site" evidence="2">
    <location>
        <begin position="176"/>
        <end position="178"/>
    </location>
    <ligand>
        <name>ATP</name>
        <dbReference type="ChEBI" id="CHEBI:30616"/>
    </ligand>
</feature>
<feature type="binding site" evidence="2">
    <location>
        <position position="15"/>
    </location>
    <ligand>
        <name>Mg(2+)</name>
        <dbReference type="ChEBI" id="CHEBI:18420"/>
    </ligand>
</feature>
<comment type="similarity">
    <text evidence="2">Belongs to the dethiobiotin synthetase family.</text>
</comment>
<keyword evidence="1 2" id="KW-0093">Biotin biosynthesis</keyword>
<feature type="binding site" evidence="2">
    <location>
        <position position="40"/>
    </location>
    <ligand>
        <name>ATP</name>
        <dbReference type="ChEBI" id="CHEBI:30616"/>
    </ligand>
</feature>
<accession>A0ABU5L951</accession>
<keyword evidence="4" id="KW-1185">Reference proteome</keyword>
<organism evidence="3 4">
    <name type="scientific">Candidatus Cyrtobacter comes</name>
    <dbReference type="NCBI Taxonomy" id="675776"/>
    <lineage>
        <taxon>Bacteria</taxon>
        <taxon>Pseudomonadati</taxon>
        <taxon>Pseudomonadota</taxon>
        <taxon>Alphaproteobacteria</taxon>
        <taxon>Rickettsiales</taxon>
        <taxon>Candidatus Midichloriaceae</taxon>
        <taxon>Candidatus Cyrtobacter</taxon>
    </lineage>
</organism>
<dbReference type="PIRSF" id="PIRSF006755">
    <property type="entry name" value="DTB_synth"/>
    <property type="match status" value="1"/>
</dbReference>
<dbReference type="InterPro" id="IPR027417">
    <property type="entry name" value="P-loop_NTPase"/>
</dbReference>
<reference evidence="3 4" key="1">
    <citation type="submission" date="2023-02" db="EMBL/GenBank/DDBJ databases">
        <title>Host association and intracellularity evolved multiple times independently in the Rickettsiales.</title>
        <authorList>
            <person name="Castelli M."/>
            <person name="Nardi T."/>
            <person name="Gammuto L."/>
            <person name="Bellinzona G."/>
            <person name="Sabaneyeva E."/>
            <person name="Potekhin A."/>
            <person name="Serra V."/>
            <person name="Petroni G."/>
            <person name="Sassera D."/>
        </authorList>
    </citation>
    <scope>NUCLEOTIDE SEQUENCE [LARGE SCALE GENOMIC DNA]</scope>
    <source>
        <strain evidence="3 4">BOD18</strain>
    </source>
</reference>
<evidence type="ECO:0000256" key="2">
    <source>
        <dbReference type="HAMAP-Rule" id="MF_00336"/>
    </source>
</evidence>
<keyword evidence="2" id="KW-0436">Ligase</keyword>
<feature type="binding site" evidence="2">
    <location>
        <begin position="11"/>
        <end position="16"/>
    </location>
    <ligand>
        <name>ATP</name>
        <dbReference type="ChEBI" id="CHEBI:30616"/>
    </ligand>
</feature>
<proteinExistence type="inferred from homology"/>
<comment type="caution">
    <text evidence="2">Lacks conserved residue(s) required for the propagation of feature annotation.</text>
</comment>
<dbReference type="SUPFAM" id="SSF52540">
    <property type="entry name" value="P-loop containing nucleoside triphosphate hydrolases"/>
    <property type="match status" value="1"/>
</dbReference>
<dbReference type="Proteomes" id="UP001293791">
    <property type="component" value="Unassembled WGS sequence"/>
</dbReference>
<evidence type="ECO:0000313" key="4">
    <source>
        <dbReference type="Proteomes" id="UP001293791"/>
    </source>
</evidence>
<dbReference type="RefSeq" id="WP_322498098.1">
    <property type="nucleotide sequence ID" value="NZ_JARGYT010000080.1"/>
</dbReference>
<comment type="cofactor">
    <cofactor evidence="2">
        <name>Mg(2+)</name>
        <dbReference type="ChEBI" id="CHEBI:18420"/>
    </cofactor>
</comment>
<feature type="binding site" evidence="2">
    <location>
        <position position="35"/>
    </location>
    <ligand>
        <name>substrate</name>
    </ligand>
</feature>
<comment type="pathway">
    <text evidence="2">Cofactor biosynthesis; biotin biosynthesis; biotin from 7,8-diaminononanoate: step 1/2.</text>
</comment>
<gene>
    <name evidence="2" type="primary">bioD</name>
    <name evidence="3" type="ORF">Cyrtocomes_01036</name>
</gene>
<dbReference type="EC" id="6.3.3.3" evidence="2"/>
<keyword evidence="2" id="KW-0963">Cytoplasm</keyword>
<dbReference type="Gene3D" id="3.40.50.300">
    <property type="entry name" value="P-loop containing nucleotide triphosphate hydrolases"/>
    <property type="match status" value="1"/>
</dbReference>
<evidence type="ECO:0000313" key="3">
    <source>
        <dbReference type="EMBL" id="MDZ5762645.1"/>
    </source>
</evidence>
<comment type="caution">
    <text evidence="3">The sequence shown here is derived from an EMBL/GenBank/DDBJ whole genome shotgun (WGS) entry which is preliminary data.</text>
</comment>
<comment type="catalytic activity">
    <reaction evidence="2">
        <text>(7R,8S)-7,8-diammoniononanoate + CO2 + ATP = (4R,5S)-dethiobiotin + ADP + phosphate + 3 H(+)</text>
        <dbReference type="Rhea" id="RHEA:15805"/>
        <dbReference type="ChEBI" id="CHEBI:15378"/>
        <dbReference type="ChEBI" id="CHEBI:16526"/>
        <dbReference type="ChEBI" id="CHEBI:30616"/>
        <dbReference type="ChEBI" id="CHEBI:43474"/>
        <dbReference type="ChEBI" id="CHEBI:149469"/>
        <dbReference type="ChEBI" id="CHEBI:149473"/>
        <dbReference type="ChEBI" id="CHEBI:456216"/>
        <dbReference type="EC" id="6.3.3.3"/>
    </reaction>
</comment>
<keyword evidence="2" id="KW-0067">ATP-binding</keyword>
<dbReference type="EMBL" id="JARGYT010000080">
    <property type="protein sequence ID" value="MDZ5762645.1"/>
    <property type="molecule type" value="Genomic_DNA"/>
</dbReference>
<comment type="subunit">
    <text evidence="2">Homodimer.</text>
</comment>
<dbReference type="NCBIfam" id="TIGR00347">
    <property type="entry name" value="bioD"/>
    <property type="match status" value="1"/>
</dbReference>
<keyword evidence="2" id="KW-0547">Nucleotide-binding</keyword>
<keyword evidence="2" id="KW-0460">Magnesium</keyword>
<dbReference type="CDD" id="cd03109">
    <property type="entry name" value="DTBS"/>
    <property type="match status" value="1"/>
</dbReference>